<evidence type="ECO:0000256" key="2">
    <source>
        <dbReference type="ARBA" id="ARBA00022475"/>
    </source>
</evidence>
<evidence type="ECO:0000256" key="11">
    <source>
        <dbReference type="ARBA" id="ARBA00023180"/>
    </source>
</evidence>
<sequence>MHQENNSTVTEFFLLGFQNLHIFRVPFFIFVLLVYTMTITGNLFIVLLVSNTHTLNSPMYFFLCHLSISDALLSTNTVPAMLYIILEEGAMITVFGCITQFQIFGCCCTTECYILTVMSYDRYLAICKPLHYFSIMNIKLCLLLIVLSWFLGFHFSLITRIFISKLQFCDRFVIDHFFCDFSPIIALSCSDTSVVEMEALLVAVFIVLLPFMFVVISYVYIFFTILGISSTTGRNKTFSTCSSHLIVVCVFYGSLLSIYLSPSKGHSLNINKFTSLFYTLVTPLLNPVIYSLRNQEIRKAFILVMEVWFSDHFNR</sequence>
<evidence type="ECO:0000256" key="14">
    <source>
        <dbReference type="RuleBase" id="RU363047"/>
    </source>
</evidence>
<reference evidence="16" key="1">
    <citation type="submission" date="2025-08" db="UniProtKB">
        <authorList>
            <consortium name="Ensembl"/>
        </authorList>
    </citation>
    <scope>IDENTIFICATION</scope>
</reference>
<keyword evidence="11" id="KW-0325">Glycoprotein</keyword>
<feature type="transmembrane region" description="Helical" evidence="14">
    <location>
        <begin position="60"/>
        <end position="86"/>
    </location>
</feature>
<protein>
    <recommendedName>
        <fullName evidence="14">Olfactory receptor</fullName>
    </recommendedName>
</protein>
<evidence type="ECO:0000256" key="8">
    <source>
        <dbReference type="ARBA" id="ARBA00023136"/>
    </source>
</evidence>
<keyword evidence="10 13" id="KW-0675">Receptor</keyword>
<feature type="transmembrane region" description="Helical" evidence="14">
    <location>
        <begin position="238"/>
        <end position="261"/>
    </location>
</feature>
<dbReference type="Pfam" id="PF13853">
    <property type="entry name" value="7tm_4"/>
    <property type="match status" value="1"/>
</dbReference>
<proteinExistence type="inferred from homology"/>
<evidence type="ECO:0000256" key="13">
    <source>
        <dbReference type="RuleBase" id="RU000688"/>
    </source>
</evidence>
<dbReference type="AlphaFoldDB" id="A0A8C5M5P1"/>
<evidence type="ECO:0000256" key="3">
    <source>
        <dbReference type="ARBA" id="ARBA00022606"/>
    </source>
</evidence>
<dbReference type="Proteomes" id="UP000694569">
    <property type="component" value="Unplaced"/>
</dbReference>
<comment type="similarity">
    <text evidence="13">Belongs to the G-protein coupled receptor 1 family.</text>
</comment>
<keyword evidence="12 13" id="KW-0807">Transducer</keyword>
<keyword evidence="4 13" id="KW-0812">Transmembrane</keyword>
<feature type="transmembrane region" description="Helical" evidence="14">
    <location>
        <begin position="140"/>
        <end position="163"/>
    </location>
</feature>
<evidence type="ECO:0000256" key="7">
    <source>
        <dbReference type="ARBA" id="ARBA00023040"/>
    </source>
</evidence>
<accession>A0A8C5M5P1</accession>
<feature type="transmembrane region" description="Helical" evidence="14">
    <location>
        <begin position="27"/>
        <end position="48"/>
    </location>
</feature>
<evidence type="ECO:0000256" key="6">
    <source>
        <dbReference type="ARBA" id="ARBA00022989"/>
    </source>
</evidence>
<dbReference type="InterPro" id="IPR017452">
    <property type="entry name" value="GPCR_Rhodpsn_7TM"/>
</dbReference>
<dbReference type="InterPro" id="IPR000276">
    <property type="entry name" value="GPCR_Rhodpsn"/>
</dbReference>
<reference evidence="16" key="2">
    <citation type="submission" date="2025-09" db="UniProtKB">
        <authorList>
            <consortium name="Ensembl"/>
        </authorList>
    </citation>
    <scope>IDENTIFICATION</scope>
</reference>
<comment type="subcellular location">
    <subcellularLocation>
        <location evidence="1 14">Cell membrane</location>
        <topology evidence="1 14">Multi-pass membrane protein</topology>
    </subcellularLocation>
</comment>
<keyword evidence="3 14" id="KW-0716">Sensory transduction</keyword>
<evidence type="ECO:0000313" key="17">
    <source>
        <dbReference type="Proteomes" id="UP000694569"/>
    </source>
</evidence>
<feature type="transmembrane region" description="Helical" evidence="14">
    <location>
        <begin position="92"/>
        <end position="120"/>
    </location>
</feature>
<keyword evidence="7 13" id="KW-0297">G-protein coupled receptor</keyword>
<dbReference type="GO" id="GO:0005886">
    <property type="term" value="C:plasma membrane"/>
    <property type="evidence" value="ECO:0007669"/>
    <property type="project" value="UniProtKB-SubCell"/>
</dbReference>
<evidence type="ECO:0000256" key="9">
    <source>
        <dbReference type="ARBA" id="ARBA00023157"/>
    </source>
</evidence>
<keyword evidence="9" id="KW-1015">Disulfide bond</keyword>
<dbReference type="PROSITE" id="PS50262">
    <property type="entry name" value="G_PROTEIN_RECEP_F1_2"/>
    <property type="match status" value="1"/>
</dbReference>
<dbReference type="PROSITE" id="PS00237">
    <property type="entry name" value="G_PROTEIN_RECEP_F1_1"/>
    <property type="match status" value="1"/>
</dbReference>
<dbReference type="PRINTS" id="PR00237">
    <property type="entry name" value="GPCRRHODOPSN"/>
</dbReference>
<dbReference type="GO" id="GO:0004984">
    <property type="term" value="F:olfactory receptor activity"/>
    <property type="evidence" value="ECO:0007669"/>
    <property type="project" value="InterPro"/>
</dbReference>
<evidence type="ECO:0000256" key="5">
    <source>
        <dbReference type="ARBA" id="ARBA00022725"/>
    </source>
</evidence>
<dbReference type="Gene3D" id="1.20.1070.10">
    <property type="entry name" value="Rhodopsin 7-helix transmembrane proteins"/>
    <property type="match status" value="1"/>
</dbReference>
<keyword evidence="17" id="KW-1185">Reference proteome</keyword>
<dbReference type="GO" id="GO:0004930">
    <property type="term" value="F:G protein-coupled receptor activity"/>
    <property type="evidence" value="ECO:0007669"/>
    <property type="project" value="UniProtKB-KW"/>
</dbReference>
<keyword evidence="5 14" id="KW-0552">Olfaction</keyword>
<dbReference type="SUPFAM" id="SSF81321">
    <property type="entry name" value="Family A G protein-coupled receptor-like"/>
    <property type="match status" value="1"/>
</dbReference>
<evidence type="ECO:0000256" key="1">
    <source>
        <dbReference type="ARBA" id="ARBA00004651"/>
    </source>
</evidence>
<dbReference type="Ensembl" id="ENSLLET00000009363.1">
    <property type="protein sequence ID" value="ENSLLEP00000009012.1"/>
    <property type="gene ID" value="ENSLLEG00000005741.1"/>
</dbReference>
<dbReference type="InterPro" id="IPR000725">
    <property type="entry name" value="Olfact_rcpt"/>
</dbReference>
<evidence type="ECO:0000256" key="4">
    <source>
        <dbReference type="ARBA" id="ARBA00022692"/>
    </source>
</evidence>
<dbReference type="PANTHER" id="PTHR24242:SF253">
    <property type="entry name" value="OLFACTORY RECEPTOR-RELATED"/>
    <property type="match status" value="1"/>
</dbReference>
<dbReference type="InterPro" id="IPR050939">
    <property type="entry name" value="Olfactory_GPCR1"/>
</dbReference>
<evidence type="ECO:0000256" key="10">
    <source>
        <dbReference type="ARBA" id="ARBA00023170"/>
    </source>
</evidence>
<name>A0A8C5M5P1_9ANUR</name>
<feature type="transmembrane region" description="Helical" evidence="14">
    <location>
        <begin position="200"/>
        <end position="226"/>
    </location>
</feature>
<evidence type="ECO:0000256" key="12">
    <source>
        <dbReference type="ARBA" id="ARBA00023224"/>
    </source>
</evidence>
<dbReference type="OrthoDB" id="5967130at2759"/>
<keyword evidence="2 14" id="KW-1003">Cell membrane</keyword>
<dbReference type="FunFam" id="1.20.1070.10:FF:000010">
    <property type="entry name" value="Olfactory receptor"/>
    <property type="match status" value="1"/>
</dbReference>
<dbReference type="GeneTree" id="ENSGT01150000286948"/>
<organism evidence="16 17">
    <name type="scientific">Leptobrachium leishanense</name>
    <name type="common">Leishan spiny toad</name>
    <dbReference type="NCBI Taxonomy" id="445787"/>
    <lineage>
        <taxon>Eukaryota</taxon>
        <taxon>Metazoa</taxon>
        <taxon>Chordata</taxon>
        <taxon>Craniata</taxon>
        <taxon>Vertebrata</taxon>
        <taxon>Euteleostomi</taxon>
        <taxon>Amphibia</taxon>
        <taxon>Batrachia</taxon>
        <taxon>Anura</taxon>
        <taxon>Pelobatoidea</taxon>
        <taxon>Megophryidae</taxon>
        <taxon>Leptobrachium</taxon>
    </lineage>
</organism>
<evidence type="ECO:0000259" key="15">
    <source>
        <dbReference type="PROSITE" id="PS50262"/>
    </source>
</evidence>
<feature type="domain" description="G-protein coupled receptors family 1 profile" evidence="15">
    <location>
        <begin position="41"/>
        <end position="290"/>
    </location>
</feature>
<keyword evidence="6 14" id="KW-1133">Transmembrane helix</keyword>
<dbReference type="PANTHER" id="PTHR24242">
    <property type="entry name" value="G-PROTEIN COUPLED RECEPTOR"/>
    <property type="match status" value="1"/>
</dbReference>
<feature type="transmembrane region" description="Helical" evidence="14">
    <location>
        <begin position="273"/>
        <end position="292"/>
    </location>
</feature>
<keyword evidence="8 14" id="KW-0472">Membrane</keyword>
<dbReference type="PRINTS" id="PR00245">
    <property type="entry name" value="OLFACTORYR"/>
</dbReference>
<evidence type="ECO:0000313" key="16">
    <source>
        <dbReference type="Ensembl" id="ENSLLEP00000009012.1"/>
    </source>
</evidence>